<dbReference type="Pfam" id="PF02482">
    <property type="entry name" value="Ribosomal_S30AE"/>
    <property type="match status" value="1"/>
</dbReference>
<evidence type="ECO:0000313" key="2">
    <source>
        <dbReference type="Proteomes" id="UP001061999"/>
    </source>
</evidence>
<dbReference type="InterPro" id="IPR036567">
    <property type="entry name" value="RHF-like"/>
</dbReference>
<keyword evidence="2" id="KW-1185">Reference proteome</keyword>
<dbReference type="Proteomes" id="UP001061999">
    <property type="component" value="Unassembled WGS sequence"/>
</dbReference>
<protein>
    <submittedName>
        <fullName evidence="1">HPF/RaiA family ribosome-associated protein</fullName>
    </submittedName>
</protein>
<reference evidence="1" key="1">
    <citation type="submission" date="2022-07" db="EMBL/GenBank/DDBJ databases">
        <title>Pseudomonas agronomica sp. nov.: a novel bacterium with biotechnological application in the synthesis of biofertilizers from valorized agricultural residues.</title>
        <authorList>
            <person name="Robas M."/>
            <person name="Fernandez V.M."/>
            <person name="Luna L."/>
            <person name="Provanza A."/>
            <person name="Jimenez P.A."/>
        </authorList>
    </citation>
    <scope>NUCLEOTIDE SEQUENCE</scope>
    <source>
        <strain evidence="1">SAICEU22T</strain>
    </source>
</reference>
<dbReference type="SUPFAM" id="SSF69754">
    <property type="entry name" value="Ribosome binding protein Y (YfiA homologue)"/>
    <property type="match status" value="1"/>
</dbReference>
<name>A0ABT3FAR4_9PSED</name>
<gene>
    <name evidence="1" type="ORF">OC610_15855</name>
</gene>
<dbReference type="Gene3D" id="3.30.160.100">
    <property type="entry name" value="Ribosome hibernation promotion factor-like"/>
    <property type="match status" value="1"/>
</dbReference>
<evidence type="ECO:0000313" key="1">
    <source>
        <dbReference type="EMBL" id="MCW1245889.1"/>
    </source>
</evidence>
<sequence>MQVQVNSNHIEGSARLQEWVGSTVVDALHRFEDQLTRVEIHVSDENAQKGGAADKRCQIEARLQGLQSMSVSHKAESLELAVEGAAEKMVHALDHQTGKMNPAVESMGRVTAPVDEAPPEMVDAMLEEDFLENQEARGKE</sequence>
<accession>A0ABT3FAR4</accession>
<dbReference type="RefSeq" id="WP_264428924.1">
    <property type="nucleotide sequence ID" value="NZ_JAOSHO010000211.1"/>
</dbReference>
<dbReference type="InterPro" id="IPR003489">
    <property type="entry name" value="RHF/RaiA"/>
</dbReference>
<proteinExistence type="predicted"/>
<organism evidence="1 2">
    <name type="scientific">Pseudomonas agronomica</name>
    <dbReference type="NCBI Taxonomy" id="2979328"/>
    <lineage>
        <taxon>Bacteria</taxon>
        <taxon>Pseudomonadati</taxon>
        <taxon>Pseudomonadota</taxon>
        <taxon>Gammaproteobacteria</taxon>
        <taxon>Pseudomonadales</taxon>
        <taxon>Pseudomonadaceae</taxon>
        <taxon>Pseudomonas</taxon>
    </lineage>
</organism>
<dbReference type="EMBL" id="JAOSHO010000211">
    <property type="protein sequence ID" value="MCW1245889.1"/>
    <property type="molecule type" value="Genomic_DNA"/>
</dbReference>
<comment type="caution">
    <text evidence="1">The sequence shown here is derived from an EMBL/GenBank/DDBJ whole genome shotgun (WGS) entry which is preliminary data.</text>
</comment>